<feature type="compositionally biased region" description="Basic and acidic residues" evidence="1">
    <location>
        <begin position="211"/>
        <end position="230"/>
    </location>
</feature>
<proteinExistence type="predicted"/>
<dbReference type="RefSeq" id="WP_137353594.1">
    <property type="nucleotide sequence ID" value="NZ_CAACYE020000001.1"/>
</dbReference>
<name>A0A449H3L8_NOCFR</name>
<keyword evidence="2" id="KW-0812">Transmembrane</keyword>
<feature type="compositionally biased region" description="Acidic residues" evidence="1">
    <location>
        <begin position="133"/>
        <end position="144"/>
    </location>
</feature>
<gene>
    <name evidence="3" type="ORF">NCTC1935_03629</name>
</gene>
<reference evidence="3" key="1">
    <citation type="submission" date="2019-02" db="EMBL/GenBank/DDBJ databases">
        <authorList>
            <consortium name="Pathogen Informatics"/>
        </authorList>
    </citation>
    <scope>NUCLEOTIDE SEQUENCE</scope>
    <source>
        <strain evidence="3">3012STDY6733949</strain>
    </source>
</reference>
<dbReference type="NCBIfam" id="NF045516">
    <property type="entry name" value="GlpR"/>
    <property type="match status" value="1"/>
</dbReference>
<dbReference type="AlphaFoldDB" id="A0A449H3L8"/>
<keyword evidence="2" id="KW-1133">Transmembrane helix</keyword>
<feature type="compositionally biased region" description="Basic and acidic residues" evidence="1">
    <location>
        <begin position="145"/>
        <end position="155"/>
    </location>
</feature>
<evidence type="ECO:0008006" key="4">
    <source>
        <dbReference type="Google" id="ProtNLM"/>
    </source>
</evidence>
<accession>A0A449H3L8</accession>
<feature type="compositionally biased region" description="Basic residues" evidence="1">
    <location>
        <begin position="46"/>
        <end position="63"/>
    </location>
</feature>
<feature type="region of interest" description="Disordered" evidence="1">
    <location>
        <begin position="46"/>
        <end position="230"/>
    </location>
</feature>
<organism evidence="3">
    <name type="scientific">Nocardia farcinica</name>
    <dbReference type="NCBI Taxonomy" id="37329"/>
    <lineage>
        <taxon>Bacteria</taxon>
        <taxon>Bacillati</taxon>
        <taxon>Actinomycetota</taxon>
        <taxon>Actinomycetes</taxon>
        <taxon>Mycobacteriales</taxon>
        <taxon>Nocardiaceae</taxon>
        <taxon>Nocardia</taxon>
    </lineage>
</organism>
<feature type="compositionally biased region" description="Acidic residues" evidence="1">
    <location>
        <begin position="378"/>
        <end position="388"/>
    </location>
</feature>
<evidence type="ECO:0000256" key="1">
    <source>
        <dbReference type="SAM" id="MobiDB-lite"/>
    </source>
</evidence>
<feature type="compositionally biased region" description="Basic and acidic residues" evidence="1">
    <location>
        <begin position="64"/>
        <end position="82"/>
    </location>
</feature>
<evidence type="ECO:0000313" key="3">
    <source>
        <dbReference type="EMBL" id="VFA85785.1"/>
    </source>
</evidence>
<feature type="region of interest" description="Disordered" evidence="1">
    <location>
        <begin position="365"/>
        <end position="400"/>
    </location>
</feature>
<feature type="compositionally biased region" description="Acidic residues" evidence="1">
    <location>
        <begin position="269"/>
        <end position="279"/>
    </location>
</feature>
<sequence length="448" mass="49335">MPNSILWIGLVVLWVFVLFPILADRHPRIRQTTDAALATRVLHRGGSKRRLRYRPNRARRKRFHSDDAEDRMSTPADEKITDTDDDAVTGTSDEAGHGGTPSDSDIADSAPREPDSPDDDASRRVRGERDGETGADAEESVDAEAGEKATEDEKAPVAVESDDERADDDRAAGELGEGRTRAESPGEGSRAAAAAGDDTAEDDTDEDDTAAEDHTARGHEDERPRRERVTARIPPARSAVPVRVPEPVAEYDDAGFDQAGFDQAGFDQAEDAADEDEPDFVPTRRGRGGYDPEADAIARAARYTFRQRAVLALLLTAIMSGALALILTPLFWWACGLSVVVLATYLAYLRKQVRMEEEIRRRRAARLARRRGEPVPEQADDHDDDEDEHATARGGMDRATARALRRRSSLLDVDDEDPLFEHLEAFDPAAARALRHRTGTDMRRAVGE</sequence>
<feature type="compositionally biased region" description="Basic and acidic residues" evidence="1">
    <location>
        <begin position="389"/>
        <end position="400"/>
    </location>
</feature>
<feature type="transmembrane region" description="Helical" evidence="2">
    <location>
        <begin position="331"/>
        <end position="349"/>
    </location>
</feature>
<feature type="transmembrane region" description="Helical" evidence="2">
    <location>
        <begin position="6"/>
        <end position="23"/>
    </location>
</feature>
<dbReference type="InterPro" id="IPR053779">
    <property type="entry name" value="GlpR"/>
</dbReference>
<evidence type="ECO:0000256" key="2">
    <source>
        <dbReference type="SAM" id="Phobius"/>
    </source>
</evidence>
<feature type="transmembrane region" description="Helical" evidence="2">
    <location>
        <begin position="309"/>
        <end position="325"/>
    </location>
</feature>
<protein>
    <recommendedName>
        <fullName evidence="4">Transmembrane protein</fullName>
    </recommendedName>
</protein>
<feature type="region of interest" description="Disordered" evidence="1">
    <location>
        <begin position="269"/>
        <end position="288"/>
    </location>
</feature>
<feature type="compositionally biased region" description="Acidic residues" evidence="1">
    <location>
        <begin position="198"/>
        <end position="210"/>
    </location>
</feature>
<feature type="compositionally biased region" description="Basic and acidic residues" evidence="1">
    <location>
        <begin position="167"/>
        <end position="184"/>
    </location>
</feature>
<dbReference type="EMBL" id="CAACYE010000005">
    <property type="protein sequence ID" value="VFA85785.1"/>
    <property type="molecule type" value="Genomic_DNA"/>
</dbReference>
<keyword evidence="2" id="KW-0472">Membrane</keyword>
<feature type="compositionally biased region" description="Basic and acidic residues" evidence="1">
    <location>
        <begin position="110"/>
        <end position="132"/>
    </location>
</feature>